<proteinExistence type="predicted"/>
<dbReference type="AlphaFoldDB" id="A0A6P5ZMQ4"/>
<name>A0A6P5ZMQ4_DURZI</name>
<dbReference type="KEGG" id="dzi:111301868"/>
<evidence type="ECO:0000313" key="1">
    <source>
        <dbReference type="Proteomes" id="UP000515121"/>
    </source>
</evidence>
<gene>
    <name evidence="2" type="primary">LOC111301868</name>
</gene>
<dbReference type="GeneID" id="111301868"/>
<dbReference type="RefSeq" id="XP_022753606.1">
    <property type="nucleotide sequence ID" value="XM_022897871.1"/>
</dbReference>
<accession>A0A6P5ZMQ4</accession>
<organism evidence="1 2">
    <name type="scientific">Durio zibethinus</name>
    <name type="common">Durian</name>
    <dbReference type="NCBI Taxonomy" id="66656"/>
    <lineage>
        <taxon>Eukaryota</taxon>
        <taxon>Viridiplantae</taxon>
        <taxon>Streptophyta</taxon>
        <taxon>Embryophyta</taxon>
        <taxon>Tracheophyta</taxon>
        <taxon>Spermatophyta</taxon>
        <taxon>Magnoliopsida</taxon>
        <taxon>eudicotyledons</taxon>
        <taxon>Gunneridae</taxon>
        <taxon>Pentapetalae</taxon>
        <taxon>rosids</taxon>
        <taxon>malvids</taxon>
        <taxon>Malvales</taxon>
        <taxon>Malvaceae</taxon>
        <taxon>Helicteroideae</taxon>
        <taxon>Durio</taxon>
    </lineage>
</organism>
<reference evidence="2" key="1">
    <citation type="submission" date="2025-08" db="UniProtKB">
        <authorList>
            <consortium name="RefSeq"/>
        </authorList>
    </citation>
    <scope>IDENTIFICATION</scope>
    <source>
        <tissue evidence="2">Fruit stalk</tissue>
    </source>
</reference>
<sequence length="140" mass="16353">MASRVDASVYKSLIGILLYFSATRPNIMYSASLLSRFMQSLSQVHYGMAKRVLRYIIVVFSPKIQKSKMWWFNLQLKLTITKNLVQHGRTKHINVKFYVVREVKKLGVVNLMHCNFEYQIPDIMTKDLLKAMFEFLGANL</sequence>
<dbReference type="PANTHER" id="PTHR11439:SF502">
    <property type="entry name" value="SECRETED RXLR EFFECTOR PROTEIN 161-LIKE"/>
    <property type="match status" value="1"/>
</dbReference>
<dbReference type="OrthoDB" id="1108771at2759"/>
<evidence type="ECO:0000313" key="2">
    <source>
        <dbReference type="RefSeq" id="XP_022753606.1"/>
    </source>
</evidence>
<dbReference type="Proteomes" id="UP000515121">
    <property type="component" value="Unplaced"/>
</dbReference>
<protein>
    <submittedName>
        <fullName evidence="2">Uncharacterized protein LOC111301868</fullName>
    </submittedName>
</protein>
<dbReference type="PANTHER" id="PTHR11439">
    <property type="entry name" value="GAG-POL-RELATED RETROTRANSPOSON"/>
    <property type="match status" value="1"/>
</dbReference>
<keyword evidence="1" id="KW-1185">Reference proteome</keyword>